<evidence type="ECO:0000256" key="2">
    <source>
        <dbReference type="SAM" id="Phobius"/>
    </source>
</evidence>
<feature type="region of interest" description="Disordered" evidence="1">
    <location>
        <begin position="1"/>
        <end position="20"/>
    </location>
</feature>
<feature type="compositionally biased region" description="Polar residues" evidence="1">
    <location>
        <begin position="1"/>
        <end position="13"/>
    </location>
</feature>
<sequence>MSNPYPSEATHSGQAVRGSGASDTAVREATAGQLMSEVTSDLSELVRKEIELARAEIRQEGRRAGRGAGMLGGGGFAVYMTLLFASVALMFLLDRAIAIDWAAFIIAMIYLVVAVPLVLRGRRELRNVSGAPQTVDTLKEDAQWAANRTK</sequence>
<protein>
    <recommendedName>
        <fullName evidence="5">Phage holin family protein</fullName>
    </recommendedName>
</protein>
<dbReference type="InterPro" id="IPR009937">
    <property type="entry name" value="Phage_holin_3_6"/>
</dbReference>
<keyword evidence="4" id="KW-1185">Reference proteome</keyword>
<evidence type="ECO:0000256" key="1">
    <source>
        <dbReference type="SAM" id="MobiDB-lite"/>
    </source>
</evidence>
<reference evidence="4" key="1">
    <citation type="submission" date="2016-07" db="EMBL/GenBank/DDBJ databases">
        <title>Frankia sp. NRRL B-16219 Genome sequencing.</title>
        <authorList>
            <person name="Ghodhbane-Gtari F."/>
            <person name="Swanson E."/>
            <person name="Gueddou A."/>
            <person name="Louati M."/>
            <person name="Nouioui I."/>
            <person name="Hezbri K."/>
            <person name="Abebe-Akele F."/>
            <person name="Simpson S."/>
            <person name="Morris K."/>
            <person name="Thomas K."/>
            <person name="Gtari M."/>
            <person name="Tisa L.S."/>
        </authorList>
    </citation>
    <scope>NUCLEOTIDE SEQUENCE [LARGE SCALE GENOMIC DNA]</scope>
    <source>
        <strain evidence="4">NRRL B-16219</strain>
    </source>
</reference>
<gene>
    <name evidence="3" type="ORF">BBK14_31645</name>
</gene>
<dbReference type="EMBL" id="MAXA01000039">
    <property type="protein sequence ID" value="OHV42858.1"/>
    <property type="molecule type" value="Genomic_DNA"/>
</dbReference>
<feature type="transmembrane region" description="Helical" evidence="2">
    <location>
        <begin position="68"/>
        <end position="92"/>
    </location>
</feature>
<proteinExistence type="predicted"/>
<accession>A0A1S1R7A7</accession>
<dbReference type="Pfam" id="PF07332">
    <property type="entry name" value="Phage_holin_3_6"/>
    <property type="match status" value="1"/>
</dbReference>
<organism evidence="3 4">
    <name type="scientific">Parafrankia soli</name>
    <dbReference type="NCBI Taxonomy" id="2599596"/>
    <lineage>
        <taxon>Bacteria</taxon>
        <taxon>Bacillati</taxon>
        <taxon>Actinomycetota</taxon>
        <taxon>Actinomycetes</taxon>
        <taxon>Frankiales</taxon>
        <taxon>Frankiaceae</taxon>
        <taxon>Parafrankia</taxon>
    </lineage>
</organism>
<evidence type="ECO:0008006" key="5">
    <source>
        <dbReference type="Google" id="ProtNLM"/>
    </source>
</evidence>
<evidence type="ECO:0000313" key="4">
    <source>
        <dbReference type="Proteomes" id="UP000179769"/>
    </source>
</evidence>
<keyword evidence="2" id="KW-0472">Membrane</keyword>
<dbReference type="RefSeq" id="WP_071060100.1">
    <property type="nucleotide sequence ID" value="NZ_MAXA01000039.1"/>
</dbReference>
<feature type="transmembrane region" description="Helical" evidence="2">
    <location>
        <begin position="98"/>
        <end position="119"/>
    </location>
</feature>
<dbReference type="Proteomes" id="UP000179769">
    <property type="component" value="Unassembled WGS sequence"/>
</dbReference>
<name>A0A1S1R7A7_9ACTN</name>
<evidence type="ECO:0000313" key="3">
    <source>
        <dbReference type="EMBL" id="OHV42858.1"/>
    </source>
</evidence>
<keyword evidence="2" id="KW-0812">Transmembrane</keyword>
<comment type="caution">
    <text evidence="3">The sequence shown here is derived from an EMBL/GenBank/DDBJ whole genome shotgun (WGS) entry which is preliminary data.</text>
</comment>
<dbReference type="OrthoDB" id="3216929at2"/>
<keyword evidence="2" id="KW-1133">Transmembrane helix</keyword>
<dbReference type="AlphaFoldDB" id="A0A1S1R7A7"/>